<organism evidence="3 4">
    <name type="scientific">Ideonella lacteola</name>
    <dbReference type="NCBI Taxonomy" id="2984193"/>
    <lineage>
        <taxon>Bacteria</taxon>
        <taxon>Pseudomonadati</taxon>
        <taxon>Pseudomonadota</taxon>
        <taxon>Betaproteobacteria</taxon>
        <taxon>Burkholderiales</taxon>
        <taxon>Sphaerotilaceae</taxon>
        <taxon>Ideonella</taxon>
    </lineage>
</organism>
<proteinExistence type="predicted"/>
<comment type="subcellular location">
    <subcellularLocation>
        <location evidence="1">Secreted</location>
    </subcellularLocation>
</comment>
<dbReference type="PANTHER" id="PTHR38340:SF1">
    <property type="entry name" value="S-LAYER PROTEIN"/>
    <property type="match status" value="1"/>
</dbReference>
<gene>
    <name evidence="3" type="ORF">AACH06_29805</name>
</gene>
<keyword evidence="2" id="KW-0964">Secreted</keyword>
<dbReference type="PRINTS" id="PR00313">
    <property type="entry name" value="CABNDNGRPT"/>
</dbReference>
<dbReference type="PANTHER" id="PTHR38340">
    <property type="entry name" value="S-LAYER PROTEIN"/>
    <property type="match status" value="1"/>
</dbReference>
<evidence type="ECO:0000256" key="1">
    <source>
        <dbReference type="ARBA" id="ARBA00004613"/>
    </source>
</evidence>
<sequence length="900" mass="91782">MTAPRRVDPGQIAGLSQRAIADISNRRHGRLEPCRELPEPEMTILLRPALANFESREPGSTDFLLSATVADDACSNRSFAFTVTPMTADTFIGTASDDNFEVDDAADAIIESAGGGTDTVYAKVSYTLPAHVENLILADQGELNGTGNSMGNVITGNRWANVIDGGAGADTMVGDDGDDTYIVDNAADVILESSPNGYHDLVLAGVSYVLPDNVEDLTLTGNAAIDGTGNRSNNHLIGTQANNVLDGGAGQDMLEGGAGNDRYVSTFQNLSNDYIVEAEGEGIDTVEAYGTKSFDYWLDDNVENLIIKSAVGVQAHGNGLDNKITGSTAAEILDGGLGKDTLTGAAGDDVYTVDDTGDVVVEQSNGGIDTVYSSVSWTLGKYVENLTLTGESAAATGNSLGNIITANDGDQVIDGKAGADTMDGGNGTDIYIVDNVGDVVNDTGSVGGRDLIRSSVSFTLNFSAVDLTLTGTDPINGTGDGHANHIVGNSADNVLNGGLDWDGAADTLVGGDGNDTYIVNGPGHETVITETATGGIDTVVTSQWSMTLAQNVENLTLDPLYARQATGNSLANSITGNDYENRLNGLAGSDTLTGGGGDDTYVVDDAGDKTIETSAGGNDLVESSISFTLQAEVENLTLTGTSTINGTGNALVNTILGNSAANVLNGGAGADSLTGGAGNDTYIIDSSGDRVVELANGGHDLVRSSVSCALATEVEDLTLTGTATSATGNTSANVLVGNGSANVIDGKAGADRMTGGAGADIFAFTTALASDLITDFTSGIDRLRVSQAAIRVGDGDTEVEGAVAITGPNGFSTSAELVIVGHNILGDLSTTSAATAIGRANSNYAIGDTRLFVVDNGSDSAVYLFKSGNADSIVSANELTLMTTLDNTASTSLPDYIFGA</sequence>
<dbReference type="Pfam" id="PF00353">
    <property type="entry name" value="HemolysinCabind"/>
    <property type="match status" value="7"/>
</dbReference>
<dbReference type="Gene3D" id="2.150.10.10">
    <property type="entry name" value="Serralysin-like metalloprotease, C-terminal"/>
    <property type="match status" value="5"/>
</dbReference>
<comment type="caution">
    <text evidence="3">The sequence shown here is derived from an EMBL/GenBank/DDBJ whole genome shotgun (WGS) entry which is preliminary data.</text>
</comment>
<dbReference type="InterPro" id="IPR011049">
    <property type="entry name" value="Serralysin-like_metalloprot_C"/>
</dbReference>
<evidence type="ECO:0000313" key="4">
    <source>
        <dbReference type="Proteomes" id="UP001371218"/>
    </source>
</evidence>
<dbReference type="SUPFAM" id="SSF51120">
    <property type="entry name" value="beta-Roll"/>
    <property type="match status" value="5"/>
</dbReference>
<dbReference type="EMBL" id="JBBUTG010000054">
    <property type="protein sequence ID" value="MEK8035032.1"/>
    <property type="molecule type" value="Genomic_DNA"/>
</dbReference>
<name>A0ABU9BYG5_9BURK</name>
<dbReference type="InterPro" id="IPR001343">
    <property type="entry name" value="Hemolysn_Ca-bd"/>
</dbReference>
<dbReference type="RefSeq" id="WP_341429467.1">
    <property type="nucleotide sequence ID" value="NZ_JBBUTG010000054.1"/>
</dbReference>
<dbReference type="InterPro" id="IPR050557">
    <property type="entry name" value="RTX_toxin/Mannuronan_C5-epim"/>
</dbReference>
<protein>
    <submittedName>
        <fullName evidence="3">Calcium-binding protein</fullName>
    </submittedName>
</protein>
<accession>A0ABU9BYG5</accession>
<reference evidence="3 4" key="1">
    <citation type="submission" date="2024-04" db="EMBL/GenBank/DDBJ databases">
        <title>Novel species of the genus Ideonella isolated from streams.</title>
        <authorList>
            <person name="Lu H."/>
        </authorList>
    </citation>
    <scope>NUCLEOTIDE SEQUENCE [LARGE SCALE GENOMIC DNA]</scope>
    <source>
        <strain evidence="3 4">DXS29W</strain>
    </source>
</reference>
<evidence type="ECO:0000256" key="2">
    <source>
        <dbReference type="ARBA" id="ARBA00022525"/>
    </source>
</evidence>
<keyword evidence="4" id="KW-1185">Reference proteome</keyword>
<evidence type="ECO:0000313" key="3">
    <source>
        <dbReference type="EMBL" id="MEK8035032.1"/>
    </source>
</evidence>
<dbReference type="Proteomes" id="UP001371218">
    <property type="component" value="Unassembled WGS sequence"/>
</dbReference>